<feature type="chain" id="PRO_5023068683" description="Secreted protein" evidence="2">
    <location>
        <begin position="16"/>
        <end position="133"/>
    </location>
</feature>
<evidence type="ECO:0000256" key="2">
    <source>
        <dbReference type="SAM" id="SignalP"/>
    </source>
</evidence>
<feature type="region of interest" description="Disordered" evidence="1">
    <location>
        <begin position="113"/>
        <end position="133"/>
    </location>
</feature>
<name>A0A5B7CVZ5_PORTR</name>
<dbReference type="EMBL" id="VSRR010000219">
    <property type="protein sequence ID" value="MPC12496.1"/>
    <property type="molecule type" value="Genomic_DNA"/>
</dbReference>
<evidence type="ECO:0000256" key="1">
    <source>
        <dbReference type="SAM" id="MobiDB-lite"/>
    </source>
</evidence>
<dbReference type="AlphaFoldDB" id="A0A5B7CVZ5"/>
<keyword evidence="2" id="KW-0732">Signal</keyword>
<keyword evidence="4" id="KW-1185">Reference proteome</keyword>
<reference evidence="3 4" key="1">
    <citation type="submission" date="2019-05" db="EMBL/GenBank/DDBJ databases">
        <title>Another draft genome of Portunus trituberculatus and its Hox gene families provides insights of decapod evolution.</title>
        <authorList>
            <person name="Jeong J.-H."/>
            <person name="Song I."/>
            <person name="Kim S."/>
            <person name="Choi T."/>
            <person name="Kim D."/>
            <person name="Ryu S."/>
            <person name="Kim W."/>
        </authorList>
    </citation>
    <scope>NUCLEOTIDE SEQUENCE [LARGE SCALE GENOMIC DNA]</scope>
    <source>
        <tissue evidence="3">Muscle</tissue>
    </source>
</reference>
<dbReference type="Proteomes" id="UP000324222">
    <property type="component" value="Unassembled WGS sequence"/>
</dbReference>
<sequence>MTLVLVLIVAAVAWPSKDVCVRNKGYVLVGYPGIQHNTHIPARHHSPPAHRQPPTTRCPPPPHTTSLYYLLILHYTSVYSILRGMGTQTPRQAPPWPACSPAHHAGASTMKSYKKRLPRLRLSHNTGKTAALN</sequence>
<feature type="signal peptide" evidence="2">
    <location>
        <begin position="1"/>
        <end position="15"/>
    </location>
</feature>
<protein>
    <recommendedName>
        <fullName evidence="5">Secreted protein</fullName>
    </recommendedName>
</protein>
<organism evidence="3 4">
    <name type="scientific">Portunus trituberculatus</name>
    <name type="common">Swimming crab</name>
    <name type="synonym">Neptunus trituberculatus</name>
    <dbReference type="NCBI Taxonomy" id="210409"/>
    <lineage>
        <taxon>Eukaryota</taxon>
        <taxon>Metazoa</taxon>
        <taxon>Ecdysozoa</taxon>
        <taxon>Arthropoda</taxon>
        <taxon>Crustacea</taxon>
        <taxon>Multicrustacea</taxon>
        <taxon>Malacostraca</taxon>
        <taxon>Eumalacostraca</taxon>
        <taxon>Eucarida</taxon>
        <taxon>Decapoda</taxon>
        <taxon>Pleocyemata</taxon>
        <taxon>Brachyura</taxon>
        <taxon>Eubrachyura</taxon>
        <taxon>Portunoidea</taxon>
        <taxon>Portunidae</taxon>
        <taxon>Portuninae</taxon>
        <taxon>Portunus</taxon>
    </lineage>
</organism>
<evidence type="ECO:0000313" key="4">
    <source>
        <dbReference type="Proteomes" id="UP000324222"/>
    </source>
</evidence>
<evidence type="ECO:0008006" key="5">
    <source>
        <dbReference type="Google" id="ProtNLM"/>
    </source>
</evidence>
<accession>A0A5B7CVZ5</accession>
<proteinExistence type="predicted"/>
<feature type="compositionally biased region" description="Polar residues" evidence="1">
    <location>
        <begin position="123"/>
        <end position="133"/>
    </location>
</feature>
<comment type="caution">
    <text evidence="3">The sequence shown here is derived from an EMBL/GenBank/DDBJ whole genome shotgun (WGS) entry which is preliminary data.</text>
</comment>
<gene>
    <name evidence="3" type="ORF">E2C01_005195</name>
</gene>
<evidence type="ECO:0000313" key="3">
    <source>
        <dbReference type="EMBL" id="MPC12496.1"/>
    </source>
</evidence>
<feature type="compositionally biased region" description="Basic residues" evidence="1">
    <location>
        <begin position="113"/>
        <end position="122"/>
    </location>
</feature>